<organism evidence="3 4">
    <name type="scientific">Streptomyces malaysiensis</name>
    <dbReference type="NCBI Taxonomy" id="92644"/>
    <lineage>
        <taxon>Bacteria</taxon>
        <taxon>Bacillati</taxon>
        <taxon>Actinomycetota</taxon>
        <taxon>Actinomycetes</taxon>
        <taxon>Kitasatosporales</taxon>
        <taxon>Streptomycetaceae</taxon>
        <taxon>Streptomyces</taxon>
        <taxon>Streptomyces violaceusniger group</taxon>
    </lineage>
</organism>
<evidence type="ECO:0000313" key="3">
    <source>
        <dbReference type="EMBL" id="PNG89806.1"/>
    </source>
</evidence>
<evidence type="ECO:0000259" key="2">
    <source>
        <dbReference type="Pfam" id="PF02771"/>
    </source>
</evidence>
<comment type="caution">
    <text evidence="3">The sequence shown here is derived from an EMBL/GenBank/DDBJ whole genome shotgun (WGS) entry which is preliminary data.</text>
</comment>
<reference evidence="3 4" key="1">
    <citation type="submission" date="2015-09" db="EMBL/GenBank/DDBJ databases">
        <title>Genome sequence, genome mining and natural product profiling of a biocontrol bacterium Streptomyces malaysiensis F913.</title>
        <authorList>
            <person name="Xu Y."/>
            <person name="Wei J."/>
            <person name="Xie J."/>
            <person name="Li T."/>
            <person name="Zhou Z."/>
        </authorList>
    </citation>
    <scope>NUCLEOTIDE SEQUENCE [LARGE SCALE GENOMIC DNA]</scope>
    <source>
        <strain evidence="3 4">F913</strain>
    </source>
</reference>
<accession>A0A2J7YP71</accession>
<protein>
    <recommendedName>
        <fullName evidence="2">Acyl-CoA dehydrogenase/oxidase N-terminal domain-containing protein</fullName>
    </recommendedName>
</protein>
<evidence type="ECO:0000313" key="4">
    <source>
        <dbReference type="Proteomes" id="UP000236520"/>
    </source>
</evidence>
<dbReference type="AlphaFoldDB" id="A0A2J7YP71"/>
<dbReference type="PANTHER" id="PTHR43884:SF12">
    <property type="entry name" value="ISOVALERYL-COA DEHYDROGENASE, MITOCHONDRIAL-RELATED"/>
    <property type="match status" value="1"/>
</dbReference>
<dbReference type="Proteomes" id="UP000236520">
    <property type="component" value="Unassembled WGS sequence"/>
</dbReference>
<feature type="compositionally biased region" description="Low complexity" evidence="1">
    <location>
        <begin position="8"/>
        <end position="30"/>
    </location>
</feature>
<dbReference type="InterPro" id="IPR013786">
    <property type="entry name" value="AcylCoA_DH/ox_N"/>
</dbReference>
<sequence>MRLMPAQAAVEETTASATTAPATTAPATTAPATTAAAAVDAADERPLVAHTKKYALEKLAPAALQTDRERVSRDTIEDLRGLGLLNHLAPLEFGGAGLDRYADRRLHELLAYADLNVWLIWAQHAPTVARIAGTLNSEDGGSHPLVEPVLRGELLIGAALSDVRRYPTGNLTARRSRDGWTVNGTVSWFSGWGLNEAAVLAAVDPESEQVILALVPIDEHYRATPLALQALSGSRTERVRILDVVVPDAYALAVKPLAEWQHSDNSTAGNAGSQFFGLGRRILDEIAGEPHGTGVAEAWLPYLMGLRARAYELADAVLDGGDPDASLSERLSLKVRAGEALTTLSRALVVARAGRGLPADNTAQLHARSVLFLQVQGQTRAERTAQLDAIANTVPRLA</sequence>
<keyword evidence="4" id="KW-1185">Reference proteome</keyword>
<dbReference type="Gene3D" id="2.40.110.10">
    <property type="entry name" value="Butyryl-CoA Dehydrogenase, subunit A, domain 2"/>
    <property type="match status" value="1"/>
</dbReference>
<dbReference type="PANTHER" id="PTHR43884">
    <property type="entry name" value="ACYL-COA DEHYDROGENASE"/>
    <property type="match status" value="1"/>
</dbReference>
<dbReference type="Pfam" id="PF02771">
    <property type="entry name" value="Acyl-CoA_dh_N"/>
    <property type="match status" value="1"/>
</dbReference>
<dbReference type="Gene3D" id="1.10.540.10">
    <property type="entry name" value="Acyl-CoA dehydrogenase/oxidase, N-terminal domain"/>
    <property type="match status" value="1"/>
</dbReference>
<feature type="domain" description="Acyl-CoA dehydrogenase/oxidase N-terminal" evidence="2">
    <location>
        <begin position="43"/>
        <end position="128"/>
    </location>
</feature>
<dbReference type="InterPro" id="IPR046373">
    <property type="entry name" value="Acyl-CoA_Oxase/DH_mid-dom_sf"/>
</dbReference>
<gene>
    <name evidence="3" type="ORF">SMF913_25271</name>
</gene>
<dbReference type="GO" id="GO:0050660">
    <property type="term" value="F:flavin adenine dinucleotide binding"/>
    <property type="evidence" value="ECO:0007669"/>
    <property type="project" value="InterPro"/>
</dbReference>
<name>A0A2J7YP71_STRMQ</name>
<dbReference type="InterPro" id="IPR037069">
    <property type="entry name" value="AcylCoA_DH/ox_N_sf"/>
</dbReference>
<dbReference type="SUPFAM" id="SSF56645">
    <property type="entry name" value="Acyl-CoA dehydrogenase NM domain-like"/>
    <property type="match status" value="1"/>
</dbReference>
<dbReference type="GO" id="GO:0003995">
    <property type="term" value="F:acyl-CoA dehydrogenase activity"/>
    <property type="evidence" value="ECO:0007669"/>
    <property type="project" value="TreeGrafter"/>
</dbReference>
<evidence type="ECO:0000256" key="1">
    <source>
        <dbReference type="SAM" id="MobiDB-lite"/>
    </source>
</evidence>
<dbReference type="InterPro" id="IPR009100">
    <property type="entry name" value="AcylCoA_DH/oxidase_NM_dom_sf"/>
</dbReference>
<dbReference type="EMBL" id="LJIW01000002">
    <property type="protein sequence ID" value="PNG89806.1"/>
    <property type="molecule type" value="Genomic_DNA"/>
</dbReference>
<feature type="region of interest" description="Disordered" evidence="1">
    <location>
        <begin position="1"/>
        <end position="30"/>
    </location>
</feature>
<proteinExistence type="predicted"/>